<dbReference type="Proteomes" id="UP000265768">
    <property type="component" value="Unassembled WGS sequence"/>
</dbReference>
<dbReference type="AlphaFoldDB" id="A0A3A4A4F5"/>
<evidence type="ECO:0000313" key="3">
    <source>
        <dbReference type="Proteomes" id="UP000265768"/>
    </source>
</evidence>
<dbReference type="RefSeq" id="WP_119930435.1">
    <property type="nucleotide sequence ID" value="NZ_QZEY01000018.1"/>
</dbReference>
<evidence type="ECO:0000256" key="1">
    <source>
        <dbReference type="SAM" id="SignalP"/>
    </source>
</evidence>
<dbReference type="EMBL" id="QZEY01000018">
    <property type="protein sequence ID" value="RJL23646.1"/>
    <property type="molecule type" value="Genomic_DNA"/>
</dbReference>
<organism evidence="2 3">
    <name type="scientific">Bailinhaonella thermotolerans</name>
    <dbReference type="NCBI Taxonomy" id="1070861"/>
    <lineage>
        <taxon>Bacteria</taxon>
        <taxon>Bacillati</taxon>
        <taxon>Actinomycetota</taxon>
        <taxon>Actinomycetes</taxon>
        <taxon>Streptosporangiales</taxon>
        <taxon>Streptosporangiaceae</taxon>
        <taxon>Bailinhaonella</taxon>
    </lineage>
</organism>
<dbReference type="PANTHER" id="PTHR34853">
    <property type="match status" value="1"/>
</dbReference>
<sequence>MRRRWARFFAAFLPAVCVAAALVPPAHAAPPQTHPFYQPPSPLPPGNPGDLIRHEEITAYADPAKTLRLDAHSWRIMYHSTSATGERIAVTGSYFVPKGIYLGKRPLVAFAVGTKGLGDLCAPSWGLTLGQDYEGLAIKSYLEKGWAVVVTDYEKLGTPGDHTYMVGQSQGRVVLDALRAAVRFPRYGARPDAPMAVVGYSQGGASAGWAAQLHPSYAPELPVKGVAAGGTPADLDAVAKSLDGSPFFMFLAAAAVGLTSAYPELPFEEHLNEKGRELLEDGRDDCLAEAIPKGIGKRMSDFVDVDLLNTPAWQARLKENRLGGVAPAMPVLMYHSLIDEIIPFAQAKTLRAEWCGKGANLEWRQYLRGEHAALMYTALGPTQQWIEDRLKGRSTDGNC</sequence>
<dbReference type="GO" id="GO:0016042">
    <property type="term" value="P:lipid catabolic process"/>
    <property type="evidence" value="ECO:0007669"/>
    <property type="project" value="InterPro"/>
</dbReference>
<feature type="chain" id="PRO_5017386546" evidence="1">
    <location>
        <begin position="29"/>
        <end position="399"/>
    </location>
</feature>
<reference evidence="2 3" key="1">
    <citation type="submission" date="2018-09" db="EMBL/GenBank/DDBJ databases">
        <title>YIM 75507 draft genome.</title>
        <authorList>
            <person name="Tang S."/>
            <person name="Feng Y."/>
        </authorList>
    </citation>
    <scope>NUCLEOTIDE SEQUENCE [LARGE SCALE GENOMIC DNA]</scope>
    <source>
        <strain evidence="2 3">YIM 75507</strain>
    </source>
</reference>
<evidence type="ECO:0000313" key="2">
    <source>
        <dbReference type="EMBL" id="RJL23646.1"/>
    </source>
</evidence>
<name>A0A3A4A4F5_9ACTN</name>
<accession>A0A3A4A4F5</accession>
<dbReference type="PANTHER" id="PTHR34853:SF1">
    <property type="entry name" value="LIPASE 5"/>
    <property type="match status" value="1"/>
</dbReference>
<comment type="caution">
    <text evidence="2">The sequence shown here is derived from an EMBL/GenBank/DDBJ whole genome shotgun (WGS) entry which is preliminary data.</text>
</comment>
<dbReference type="Gene3D" id="3.40.50.1820">
    <property type="entry name" value="alpha/beta hydrolase"/>
    <property type="match status" value="1"/>
</dbReference>
<dbReference type="InterPro" id="IPR005152">
    <property type="entry name" value="Lipase_secreted"/>
</dbReference>
<protein>
    <submittedName>
        <fullName evidence="2">Triacylglycerol lipase</fullName>
    </submittedName>
</protein>
<dbReference type="GO" id="GO:0004806">
    <property type="term" value="F:triacylglycerol lipase activity"/>
    <property type="evidence" value="ECO:0007669"/>
    <property type="project" value="InterPro"/>
</dbReference>
<dbReference type="InterPro" id="IPR029058">
    <property type="entry name" value="AB_hydrolase_fold"/>
</dbReference>
<dbReference type="SUPFAM" id="SSF53474">
    <property type="entry name" value="alpha/beta-Hydrolases"/>
    <property type="match status" value="1"/>
</dbReference>
<dbReference type="Gene3D" id="1.10.260.130">
    <property type="match status" value="1"/>
</dbReference>
<gene>
    <name evidence="2" type="ORF">D5H75_32645</name>
</gene>
<dbReference type="OrthoDB" id="9798122at2"/>
<keyword evidence="3" id="KW-1185">Reference proteome</keyword>
<feature type="signal peptide" evidence="1">
    <location>
        <begin position="1"/>
        <end position="28"/>
    </location>
</feature>
<dbReference type="Pfam" id="PF03583">
    <property type="entry name" value="LIP"/>
    <property type="match status" value="1"/>
</dbReference>
<dbReference type="PIRSF" id="PIRSF029171">
    <property type="entry name" value="Esterase_LipA"/>
    <property type="match status" value="1"/>
</dbReference>
<proteinExistence type="predicted"/>
<keyword evidence="1" id="KW-0732">Signal</keyword>